<keyword evidence="3" id="KW-1185">Reference proteome</keyword>
<keyword evidence="1" id="KW-1133">Transmembrane helix</keyword>
<gene>
    <name evidence="2" type="ORF">LuPra_04252</name>
</gene>
<keyword evidence="1" id="KW-0812">Transmembrane</keyword>
<organism evidence="2 3">
    <name type="scientific">Luteitalea pratensis</name>
    <dbReference type="NCBI Taxonomy" id="1855912"/>
    <lineage>
        <taxon>Bacteria</taxon>
        <taxon>Pseudomonadati</taxon>
        <taxon>Acidobacteriota</taxon>
        <taxon>Vicinamibacteria</taxon>
        <taxon>Vicinamibacterales</taxon>
        <taxon>Vicinamibacteraceae</taxon>
        <taxon>Luteitalea</taxon>
    </lineage>
</organism>
<keyword evidence="1" id="KW-0472">Membrane</keyword>
<dbReference type="KEGG" id="abac:LuPra_04252"/>
<feature type="transmembrane region" description="Helical" evidence="1">
    <location>
        <begin position="6"/>
        <end position="27"/>
    </location>
</feature>
<sequence length="149" mass="16394">MTRARLWGYFAGTAAVAALFGFLFGWYQAYPAQHSRDRALLRLRLSEARSRTLDTRIALLRRNYGDARQHVQEAIRLLDVFKASGQQQLPDTESAKVDQAQQLLKDTLGLAPNATAAAPSGARPEDQAEAKALNAANLLGEVYRATPEP</sequence>
<reference evidence="2 3" key="1">
    <citation type="journal article" date="2016" name="Genome Announc.">
        <title>First Complete Genome Sequence of a Subdivision 6 Acidobacterium Strain.</title>
        <authorList>
            <person name="Huang S."/>
            <person name="Vieira S."/>
            <person name="Bunk B."/>
            <person name="Riedel T."/>
            <person name="Sproer C."/>
            <person name="Overmann J."/>
        </authorList>
    </citation>
    <scope>NUCLEOTIDE SEQUENCE [LARGE SCALE GENOMIC DNA]</scope>
    <source>
        <strain evidence="3">DSM 100886 HEG_-6_39</strain>
    </source>
</reference>
<dbReference type="AlphaFoldDB" id="A0A143PS79"/>
<evidence type="ECO:0000313" key="2">
    <source>
        <dbReference type="EMBL" id="AMY11008.1"/>
    </source>
</evidence>
<dbReference type="Proteomes" id="UP000076079">
    <property type="component" value="Chromosome"/>
</dbReference>
<dbReference type="RefSeq" id="WP_110172596.1">
    <property type="nucleotide sequence ID" value="NZ_CP015136.1"/>
</dbReference>
<protein>
    <submittedName>
        <fullName evidence="2">Uncharacterized protein</fullName>
    </submittedName>
</protein>
<accession>A0A143PS79</accession>
<proteinExistence type="predicted"/>
<dbReference type="EMBL" id="CP015136">
    <property type="protein sequence ID" value="AMY11008.1"/>
    <property type="molecule type" value="Genomic_DNA"/>
</dbReference>
<reference evidence="3" key="2">
    <citation type="submission" date="2016-04" db="EMBL/GenBank/DDBJ databases">
        <title>First Complete Genome Sequence of a Subdivision 6 Acidobacterium.</title>
        <authorList>
            <person name="Huang S."/>
            <person name="Vieira S."/>
            <person name="Bunk B."/>
            <person name="Riedel T."/>
            <person name="Sproeer C."/>
            <person name="Overmann J."/>
        </authorList>
    </citation>
    <scope>NUCLEOTIDE SEQUENCE [LARGE SCALE GENOMIC DNA]</scope>
    <source>
        <strain evidence="3">DSM 100886 HEG_-6_39</strain>
    </source>
</reference>
<evidence type="ECO:0000313" key="3">
    <source>
        <dbReference type="Proteomes" id="UP000076079"/>
    </source>
</evidence>
<evidence type="ECO:0000256" key="1">
    <source>
        <dbReference type="SAM" id="Phobius"/>
    </source>
</evidence>
<name>A0A143PS79_LUTPR</name>